<evidence type="ECO:0000313" key="2">
    <source>
        <dbReference type="Proteomes" id="UP001208534"/>
    </source>
</evidence>
<protein>
    <submittedName>
        <fullName evidence="1">Uncharacterized protein</fullName>
    </submittedName>
</protein>
<name>A0AAW5R7L4_ACIJU</name>
<proteinExistence type="predicted"/>
<reference evidence="1" key="1">
    <citation type="submission" date="2021-06" db="EMBL/GenBank/DDBJ databases">
        <title>Propagation of a rapidly emergent carbapenem-resistant Acinetobacter baumannii lineage by various extra-hospital transmission networks.</title>
        <authorList>
            <person name="Calix J."/>
        </authorList>
    </citation>
    <scope>NUCLEOTIDE SEQUENCE</scope>
    <source>
        <strain evidence="1">WU_MDCI_Aw63</strain>
    </source>
</reference>
<organism evidence="1 2">
    <name type="scientific">Acinetobacter junii</name>
    <dbReference type="NCBI Taxonomy" id="40215"/>
    <lineage>
        <taxon>Bacteria</taxon>
        <taxon>Pseudomonadati</taxon>
        <taxon>Pseudomonadota</taxon>
        <taxon>Gammaproteobacteria</taxon>
        <taxon>Moraxellales</taxon>
        <taxon>Moraxellaceae</taxon>
        <taxon>Acinetobacter</taxon>
    </lineage>
</organism>
<gene>
    <name evidence="1" type="ORF">KTH64_02280</name>
</gene>
<dbReference type="AlphaFoldDB" id="A0AAW5R7L4"/>
<comment type="caution">
    <text evidence="1">The sequence shown here is derived from an EMBL/GenBank/DDBJ whole genome shotgun (WGS) entry which is preliminary data.</text>
</comment>
<sequence length="67" mass="7568">MMTHEQIEKLYEQRNQELKKQGFAAEFDGPVSEAIQEDLLSDFRKDLAKTLASMPSEGVSLGKPVQQ</sequence>
<evidence type="ECO:0000313" key="1">
    <source>
        <dbReference type="EMBL" id="MCU4395817.1"/>
    </source>
</evidence>
<accession>A0AAW5R7L4</accession>
<dbReference type="EMBL" id="JAHPRE010000006">
    <property type="protein sequence ID" value="MCU4395817.1"/>
    <property type="molecule type" value="Genomic_DNA"/>
</dbReference>
<dbReference type="RefSeq" id="WP_262578395.1">
    <property type="nucleotide sequence ID" value="NZ_JAHPRE010000006.1"/>
</dbReference>
<dbReference type="Proteomes" id="UP001208534">
    <property type="component" value="Unassembled WGS sequence"/>
</dbReference>